<dbReference type="InterPro" id="IPR000994">
    <property type="entry name" value="Pept_M24"/>
</dbReference>
<dbReference type="eggNOG" id="arCOG01000">
    <property type="taxonomic scope" value="Archaea"/>
</dbReference>
<accession>L0JWX5</accession>
<dbReference type="EMBL" id="CP003929">
    <property type="protein sequence ID" value="AGB36785.1"/>
    <property type="molecule type" value="Genomic_DNA"/>
</dbReference>
<evidence type="ECO:0000313" key="3">
    <source>
        <dbReference type="EMBL" id="AGB36785.1"/>
    </source>
</evidence>
<dbReference type="SUPFAM" id="SSF55920">
    <property type="entry name" value="Creatinase/aminopeptidase"/>
    <property type="match status" value="1"/>
</dbReference>
<dbReference type="InterPro" id="IPR000587">
    <property type="entry name" value="Creatinase_N"/>
</dbReference>
<feature type="domain" description="Creatinase N-terminal" evidence="2">
    <location>
        <begin position="15"/>
        <end position="121"/>
    </location>
</feature>
<reference evidence="3 4" key="1">
    <citation type="submission" date="2012-11" db="EMBL/GenBank/DDBJ databases">
        <title>FINISHED of Natronococcus occultus SP4, DSM 3396.</title>
        <authorList>
            <consortium name="DOE Joint Genome Institute"/>
            <person name="Eisen J."/>
            <person name="Huntemann M."/>
            <person name="Wei C.-L."/>
            <person name="Han J."/>
            <person name="Detter J.C."/>
            <person name="Han C."/>
            <person name="Tapia R."/>
            <person name="Chen A."/>
            <person name="Kyrpides N."/>
            <person name="Mavromatis K."/>
            <person name="Markowitz V."/>
            <person name="Szeto E."/>
            <person name="Ivanova N."/>
            <person name="Mikhailova N."/>
            <person name="Ovchinnikova G."/>
            <person name="Pagani I."/>
            <person name="Pati A."/>
            <person name="Goodwin L."/>
            <person name="Nordberg H.P."/>
            <person name="Cantor M.N."/>
            <person name="Hua S.X."/>
            <person name="Woyke T."/>
            <person name="Eisen J."/>
            <person name="Klenk H.-P."/>
            <person name="Klenk H.-P."/>
        </authorList>
    </citation>
    <scope>NUCLEOTIDE SEQUENCE [LARGE SCALE GENOMIC DNA]</scope>
    <source>
        <strain evidence="3 4">SP4</strain>
    </source>
</reference>
<dbReference type="Proteomes" id="UP000010878">
    <property type="component" value="Chromosome"/>
</dbReference>
<feature type="domain" description="Peptidase M24" evidence="1">
    <location>
        <begin position="158"/>
        <end position="372"/>
    </location>
</feature>
<protein>
    <submittedName>
        <fullName evidence="3">Xaa-Pro aminopeptidase</fullName>
    </submittedName>
</protein>
<dbReference type="SUPFAM" id="SSF53092">
    <property type="entry name" value="Creatinase/prolidase N-terminal domain"/>
    <property type="match status" value="1"/>
</dbReference>
<gene>
    <name evidence="3" type="ORF">Natoc_0937</name>
</gene>
<dbReference type="AlphaFoldDB" id="L0JWX5"/>
<dbReference type="OrthoDB" id="1346at2157"/>
<dbReference type="Pfam" id="PF01321">
    <property type="entry name" value="Creatinase_N"/>
    <property type="match status" value="1"/>
</dbReference>
<proteinExistence type="predicted"/>
<sequence length="390" mass="44056">MQNLAIPESEHRNRKRELVERAKEDGYDGLVLFGALNIHYISGMYHLPTERPVALGVTDERVEAVVPRLEQEHASREDFPIDDVTTYFEYPQDDPMDRVAEMCKRLGLANGTVAVDSDGSPSRNGYAGPSLSELVPANVGVEDYITDMRETKSDAEVELIREASVWANLGHRLLQERIEVGRRPIEVRAEVEADAVKTMLDTLGDRYEMRSWANPMQCLFTTGEVTELPHSMDQTTRIERGDNIVTIVKPNVGGYTTELERTMFVGEVSDEQRTYFEIMRESQEIAIDAIEPGVEYAAVEEAVVDYYEEQGVAKYTQHHVGHNIGMEGHERPFLDVDQDGEIRSGELFTVEPGFYMPDLGGFRHSDTVLVTEDGTKTLTYYPRDLESLIV</sequence>
<dbReference type="InterPro" id="IPR050659">
    <property type="entry name" value="Peptidase_M24B"/>
</dbReference>
<dbReference type="Pfam" id="PF00557">
    <property type="entry name" value="Peptidase_M24"/>
    <property type="match status" value="1"/>
</dbReference>
<dbReference type="InterPro" id="IPR029149">
    <property type="entry name" value="Creatin/AminoP/Spt16_N"/>
</dbReference>
<dbReference type="RefSeq" id="WP_015320239.1">
    <property type="nucleotide sequence ID" value="NC_019974.1"/>
</dbReference>
<name>L0JWX5_9EURY</name>
<dbReference type="PANTHER" id="PTHR46112">
    <property type="entry name" value="AMINOPEPTIDASE"/>
    <property type="match status" value="1"/>
</dbReference>
<dbReference type="PANTHER" id="PTHR46112:SF2">
    <property type="entry name" value="XAA-PRO AMINOPEPTIDASE P-RELATED"/>
    <property type="match status" value="1"/>
</dbReference>
<dbReference type="InterPro" id="IPR036005">
    <property type="entry name" value="Creatinase/aminopeptidase-like"/>
</dbReference>
<dbReference type="HOGENOM" id="CLU_017266_4_1_2"/>
<dbReference type="Gene3D" id="3.90.230.10">
    <property type="entry name" value="Creatinase/methionine aminopeptidase superfamily"/>
    <property type="match status" value="1"/>
</dbReference>
<evidence type="ECO:0000259" key="1">
    <source>
        <dbReference type="Pfam" id="PF00557"/>
    </source>
</evidence>
<keyword evidence="4" id="KW-1185">Reference proteome</keyword>
<organism evidence="3 4">
    <name type="scientific">Natronococcus occultus SP4</name>
    <dbReference type="NCBI Taxonomy" id="694430"/>
    <lineage>
        <taxon>Archaea</taxon>
        <taxon>Methanobacteriati</taxon>
        <taxon>Methanobacteriota</taxon>
        <taxon>Stenosarchaea group</taxon>
        <taxon>Halobacteria</taxon>
        <taxon>Halobacteriales</taxon>
        <taxon>Natrialbaceae</taxon>
        <taxon>Natronococcus</taxon>
    </lineage>
</organism>
<dbReference type="KEGG" id="nou:Natoc_0937"/>
<dbReference type="GeneID" id="14402135"/>
<evidence type="ECO:0000313" key="4">
    <source>
        <dbReference type="Proteomes" id="UP000010878"/>
    </source>
</evidence>
<dbReference type="Gene3D" id="3.40.350.10">
    <property type="entry name" value="Creatinase/prolidase N-terminal domain"/>
    <property type="match status" value="1"/>
</dbReference>
<dbReference type="GO" id="GO:0004177">
    <property type="term" value="F:aminopeptidase activity"/>
    <property type="evidence" value="ECO:0007669"/>
    <property type="project" value="UniProtKB-KW"/>
</dbReference>
<dbReference type="STRING" id="694430.Natoc_0937"/>
<evidence type="ECO:0000259" key="2">
    <source>
        <dbReference type="Pfam" id="PF01321"/>
    </source>
</evidence>
<keyword evidence="3" id="KW-0645">Protease</keyword>
<dbReference type="CDD" id="cd01066">
    <property type="entry name" value="APP_MetAP"/>
    <property type="match status" value="1"/>
</dbReference>
<keyword evidence="3" id="KW-0031">Aminopeptidase</keyword>
<keyword evidence="3" id="KW-0378">Hydrolase</keyword>